<dbReference type="SUPFAM" id="SSF52402">
    <property type="entry name" value="Adenine nucleotide alpha hydrolases-like"/>
    <property type="match status" value="1"/>
</dbReference>
<protein>
    <recommendedName>
        <fullName evidence="3">Universal stress protein</fullName>
    </recommendedName>
</protein>
<evidence type="ECO:0008006" key="3">
    <source>
        <dbReference type="Google" id="ProtNLM"/>
    </source>
</evidence>
<gene>
    <name evidence="1" type="ORF">GCM10009020_22960</name>
</gene>
<dbReference type="AlphaFoldDB" id="A0AAV3TBK4"/>
<sequence length="250" mass="27317">MTDRPSILVPLRVLEGEPLEPGVVDLLSGARVVLLGYYEIPDQTAPGQARMQFEDRARNRLNDLEAQFEDADAVVESTLVFTRDGDETIERVAREEGCVATLLLNPAAAMDDVLVAVRGDRVIDRIAAVAGGLFDDGTTSVTLLNVARGDERVPEGEAFLERVRSELVDAGVDPARIEVRVETARRPIRKIVEVSAAFDAVILGESDPSVMTVLFGEKSEQVAERFIGPVLVVRQPREPEEENRPDGSTQ</sequence>
<organism evidence="1 2">
    <name type="scientific">Natronoarchaeum mannanilyticum</name>
    <dbReference type="NCBI Taxonomy" id="926360"/>
    <lineage>
        <taxon>Archaea</taxon>
        <taxon>Methanobacteriati</taxon>
        <taxon>Methanobacteriota</taxon>
        <taxon>Stenosarchaea group</taxon>
        <taxon>Halobacteria</taxon>
        <taxon>Halobacteriales</taxon>
        <taxon>Natronoarchaeaceae</taxon>
    </lineage>
</organism>
<accession>A0AAV3TBK4</accession>
<evidence type="ECO:0000313" key="2">
    <source>
        <dbReference type="Proteomes" id="UP001500420"/>
    </source>
</evidence>
<dbReference type="Gene3D" id="3.40.50.12370">
    <property type="match status" value="1"/>
</dbReference>
<reference evidence="1 2" key="1">
    <citation type="journal article" date="2019" name="Int. J. Syst. Evol. Microbiol.">
        <title>The Global Catalogue of Microorganisms (GCM) 10K type strain sequencing project: providing services to taxonomists for standard genome sequencing and annotation.</title>
        <authorList>
            <consortium name="The Broad Institute Genomics Platform"/>
            <consortium name="The Broad Institute Genome Sequencing Center for Infectious Disease"/>
            <person name="Wu L."/>
            <person name="Ma J."/>
        </authorList>
    </citation>
    <scope>NUCLEOTIDE SEQUENCE [LARGE SCALE GENOMIC DNA]</scope>
    <source>
        <strain evidence="1 2">JCM 16328</strain>
    </source>
</reference>
<dbReference type="RefSeq" id="WP_343774161.1">
    <property type="nucleotide sequence ID" value="NZ_BAAADV010000004.1"/>
</dbReference>
<evidence type="ECO:0000313" key="1">
    <source>
        <dbReference type="EMBL" id="GAA0674836.1"/>
    </source>
</evidence>
<comment type="caution">
    <text evidence="1">The sequence shown here is derived from an EMBL/GenBank/DDBJ whole genome shotgun (WGS) entry which is preliminary data.</text>
</comment>
<dbReference type="Proteomes" id="UP001500420">
    <property type="component" value="Unassembled WGS sequence"/>
</dbReference>
<dbReference type="EMBL" id="BAAADV010000004">
    <property type="protein sequence ID" value="GAA0674836.1"/>
    <property type="molecule type" value="Genomic_DNA"/>
</dbReference>
<name>A0AAV3TBK4_9EURY</name>
<proteinExistence type="predicted"/>
<keyword evidence="2" id="KW-1185">Reference proteome</keyword>